<dbReference type="InterPro" id="IPR000182">
    <property type="entry name" value="GNAT_dom"/>
</dbReference>
<evidence type="ECO:0000313" key="2">
    <source>
        <dbReference type="EMBL" id="MBS4194992.1"/>
    </source>
</evidence>
<keyword evidence="3" id="KW-1185">Reference proteome</keyword>
<dbReference type="PROSITE" id="PS51186">
    <property type="entry name" value="GNAT"/>
    <property type="match status" value="1"/>
</dbReference>
<dbReference type="PANTHER" id="PTHR43792">
    <property type="entry name" value="GNAT FAMILY, PUTATIVE (AFU_ORTHOLOGUE AFUA_3G00765)-RELATED-RELATED"/>
    <property type="match status" value="1"/>
</dbReference>
<accession>A0A942TEY8</accession>
<dbReference type="RefSeq" id="WP_213124131.1">
    <property type="nucleotide sequence ID" value="NZ_JAGYPG010000001.1"/>
</dbReference>
<sequence length="167" mass="18860">MEVLYKTNRLIVKVFEADDLNAAKDFWGNAEVMAYCGGSIPYEKLGKVIDAYIRCHKEKGLSVYAVVEKETEKVIGAAGFNIRGSLENIELLYHFSKDSWGKGYATEAADACVKIAKKNAKVRSIYASADQGNAKSLKILEKIGFEYKGMKWFEDTQQEEPYYEMLI</sequence>
<evidence type="ECO:0000259" key="1">
    <source>
        <dbReference type="PROSITE" id="PS51186"/>
    </source>
</evidence>
<dbReference type="InterPro" id="IPR051531">
    <property type="entry name" value="N-acetyltransferase"/>
</dbReference>
<proteinExistence type="predicted"/>
<dbReference type="InterPro" id="IPR016181">
    <property type="entry name" value="Acyl_CoA_acyltransferase"/>
</dbReference>
<reference evidence="2 3" key="1">
    <citation type="submission" date="2021-05" db="EMBL/GenBank/DDBJ databases">
        <title>Novel Bacillus species.</title>
        <authorList>
            <person name="Liu G."/>
        </authorList>
    </citation>
    <scope>NUCLEOTIDE SEQUENCE [LARGE SCALE GENOMIC DNA]</scope>
    <source>
        <strain evidence="3">FJAT-49780</strain>
    </source>
</reference>
<protein>
    <submittedName>
        <fullName evidence="2">GNAT family N-acetyltransferase</fullName>
    </submittedName>
</protein>
<dbReference type="Gene3D" id="3.40.630.30">
    <property type="match status" value="1"/>
</dbReference>
<feature type="domain" description="N-acetyltransferase" evidence="1">
    <location>
        <begin position="10"/>
        <end position="167"/>
    </location>
</feature>
<gene>
    <name evidence="2" type="ORF">KHA97_07855</name>
</gene>
<dbReference type="GO" id="GO:0016747">
    <property type="term" value="F:acyltransferase activity, transferring groups other than amino-acyl groups"/>
    <property type="evidence" value="ECO:0007669"/>
    <property type="project" value="InterPro"/>
</dbReference>
<dbReference type="PANTHER" id="PTHR43792:SF1">
    <property type="entry name" value="N-ACETYLTRANSFERASE DOMAIN-CONTAINING PROTEIN"/>
    <property type="match status" value="1"/>
</dbReference>
<name>A0A942TEY8_9BACI</name>
<dbReference type="Proteomes" id="UP000681414">
    <property type="component" value="Unassembled WGS sequence"/>
</dbReference>
<dbReference type="AlphaFoldDB" id="A0A942TEY8"/>
<organism evidence="2 3">
    <name type="scientific">Lederbergia citri</name>
    <dbReference type="NCBI Taxonomy" id="2833580"/>
    <lineage>
        <taxon>Bacteria</taxon>
        <taxon>Bacillati</taxon>
        <taxon>Bacillota</taxon>
        <taxon>Bacilli</taxon>
        <taxon>Bacillales</taxon>
        <taxon>Bacillaceae</taxon>
        <taxon>Lederbergia</taxon>
    </lineage>
</organism>
<evidence type="ECO:0000313" key="3">
    <source>
        <dbReference type="Proteomes" id="UP000681414"/>
    </source>
</evidence>
<dbReference type="Pfam" id="PF13302">
    <property type="entry name" value="Acetyltransf_3"/>
    <property type="match status" value="1"/>
</dbReference>
<dbReference type="SUPFAM" id="SSF55729">
    <property type="entry name" value="Acyl-CoA N-acyltransferases (Nat)"/>
    <property type="match status" value="1"/>
</dbReference>
<dbReference type="EMBL" id="JAGYPG010000001">
    <property type="protein sequence ID" value="MBS4194992.1"/>
    <property type="molecule type" value="Genomic_DNA"/>
</dbReference>
<comment type="caution">
    <text evidence="2">The sequence shown here is derived from an EMBL/GenBank/DDBJ whole genome shotgun (WGS) entry which is preliminary data.</text>
</comment>